<dbReference type="Pfam" id="PF04340">
    <property type="entry name" value="DUF484"/>
    <property type="match status" value="1"/>
</dbReference>
<feature type="coiled-coil region" evidence="1">
    <location>
        <begin position="38"/>
        <end position="69"/>
    </location>
</feature>
<accession>A0A839IPP7</accession>
<dbReference type="Proteomes" id="UP000565262">
    <property type="component" value="Unassembled WGS sequence"/>
</dbReference>
<dbReference type="RefSeq" id="WP_182808211.1">
    <property type="nucleotide sequence ID" value="NZ_JACJFM010000007.1"/>
</dbReference>
<name>A0A839IPP7_9GAMM</name>
<evidence type="ECO:0000313" key="3">
    <source>
        <dbReference type="Proteomes" id="UP000565262"/>
    </source>
</evidence>
<sequence length="220" mass="24748">MTDAQAVVDYLQQHPDFFRQHEDLLLELSLPHQSGQAVSLLERQMTLLRERLSQKEKQLETLLDTARHNDAQLARVRRLVLSLLECQDLNELAATLAEQLSNTFGTSYSRLIITNPAHSQYINTSQLIVHSETAIEALIQAFLRNERTYCGGATAEQLELLFDRGMLADGSVAIISLNEGSVTGYLLLGSENPDYFKAEMGTDFAQYVADVIVRLLSWLH</sequence>
<dbReference type="PANTHER" id="PTHR38765">
    <property type="entry name" value="DUF484 DOMAIN-CONTAINING PROTEIN"/>
    <property type="match status" value="1"/>
</dbReference>
<dbReference type="AlphaFoldDB" id="A0A839IPP7"/>
<comment type="caution">
    <text evidence="2">The sequence shown here is derived from an EMBL/GenBank/DDBJ whole genome shotgun (WGS) entry which is preliminary data.</text>
</comment>
<evidence type="ECO:0000256" key="1">
    <source>
        <dbReference type="SAM" id="Coils"/>
    </source>
</evidence>
<dbReference type="PANTHER" id="PTHR38765:SF1">
    <property type="entry name" value="DUF484 DOMAIN-CONTAINING PROTEIN"/>
    <property type="match status" value="1"/>
</dbReference>
<dbReference type="Gene3D" id="3.30.450.40">
    <property type="match status" value="1"/>
</dbReference>
<gene>
    <name evidence="2" type="ORF">H4O21_07375</name>
</gene>
<dbReference type="InterPro" id="IPR007435">
    <property type="entry name" value="DUF484"/>
</dbReference>
<protein>
    <submittedName>
        <fullName evidence="2">DUF484 family protein</fullName>
    </submittedName>
</protein>
<dbReference type="InterPro" id="IPR029016">
    <property type="entry name" value="GAF-like_dom_sf"/>
</dbReference>
<evidence type="ECO:0000313" key="2">
    <source>
        <dbReference type="EMBL" id="MBB1486427.1"/>
    </source>
</evidence>
<keyword evidence="1" id="KW-0175">Coiled coil</keyword>
<dbReference type="EMBL" id="JACJFM010000007">
    <property type="protein sequence ID" value="MBB1486427.1"/>
    <property type="molecule type" value="Genomic_DNA"/>
</dbReference>
<organism evidence="2 3">
    <name type="scientific">Oceanospirillum sediminis</name>
    <dbReference type="NCBI Taxonomy" id="2760088"/>
    <lineage>
        <taxon>Bacteria</taxon>
        <taxon>Pseudomonadati</taxon>
        <taxon>Pseudomonadota</taxon>
        <taxon>Gammaproteobacteria</taxon>
        <taxon>Oceanospirillales</taxon>
        <taxon>Oceanospirillaceae</taxon>
        <taxon>Oceanospirillum</taxon>
    </lineage>
</organism>
<reference evidence="2 3" key="1">
    <citation type="submission" date="2020-08" db="EMBL/GenBank/DDBJ databases">
        <title>Oceanospirillum sp. nov. isolated from marine sediment.</title>
        <authorList>
            <person name="Ji X."/>
        </authorList>
    </citation>
    <scope>NUCLEOTIDE SEQUENCE [LARGE SCALE GENOMIC DNA]</scope>
    <source>
        <strain evidence="2 3">D5</strain>
    </source>
</reference>
<keyword evidence="3" id="KW-1185">Reference proteome</keyword>
<proteinExistence type="predicted"/>